<dbReference type="PANTHER" id="PTHR43133:SF8">
    <property type="entry name" value="RNA POLYMERASE SIGMA FACTOR HI_1459-RELATED"/>
    <property type="match status" value="1"/>
</dbReference>
<dbReference type="InterPro" id="IPR014284">
    <property type="entry name" value="RNA_pol_sigma-70_dom"/>
</dbReference>
<proteinExistence type="inferred from homology"/>
<evidence type="ECO:0000256" key="5">
    <source>
        <dbReference type="ARBA" id="ARBA00023163"/>
    </source>
</evidence>
<dbReference type="GO" id="GO:0016987">
    <property type="term" value="F:sigma factor activity"/>
    <property type="evidence" value="ECO:0007669"/>
    <property type="project" value="UniProtKB-KW"/>
</dbReference>
<keyword evidence="4" id="KW-0238">DNA-binding</keyword>
<evidence type="ECO:0000256" key="1">
    <source>
        <dbReference type="ARBA" id="ARBA00010641"/>
    </source>
</evidence>
<keyword evidence="9" id="KW-1185">Reference proteome</keyword>
<gene>
    <name evidence="8" type="ORF">H8S11_01345</name>
</gene>
<organism evidence="8 9">
    <name type="scientific">Flintibacter hominis</name>
    <dbReference type="NCBI Taxonomy" id="2763048"/>
    <lineage>
        <taxon>Bacteria</taxon>
        <taxon>Bacillati</taxon>
        <taxon>Bacillota</taxon>
        <taxon>Clostridia</taxon>
        <taxon>Eubacteriales</taxon>
        <taxon>Flintibacter</taxon>
    </lineage>
</organism>
<dbReference type="Gene3D" id="1.10.1740.10">
    <property type="match status" value="1"/>
</dbReference>
<dbReference type="SUPFAM" id="SSF88946">
    <property type="entry name" value="Sigma2 domain of RNA polymerase sigma factors"/>
    <property type="match status" value="1"/>
</dbReference>
<dbReference type="GO" id="GO:0003677">
    <property type="term" value="F:DNA binding"/>
    <property type="evidence" value="ECO:0007669"/>
    <property type="project" value="UniProtKB-KW"/>
</dbReference>
<dbReference type="RefSeq" id="WP_186851924.1">
    <property type="nucleotide sequence ID" value="NZ_JACOPO010000001.1"/>
</dbReference>
<dbReference type="InterPro" id="IPR013325">
    <property type="entry name" value="RNA_pol_sigma_r2"/>
</dbReference>
<reference evidence="8" key="1">
    <citation type="submission" date="2020-08" db="EMBL/GenBank/DDBJ databases">
        <title>Genome public.</title>
        <authorList>
            <person name="Liu C."/>
            <person name="Sun Q."/>
        </authorList>
    </citation>
    <scope>NUCLEOTIDE SEQUENCE</scope>
    <source>
        <strain evidence="8">NSJ-23</strain>
    </source>
</reference>
<evidence type="ECO:0000259" key="7">
    <source>
        <dbReference type="Pfam" id="PF08281"/>
    </source>
</evidence>
<dbReference type="InterPro" id="IPR013249">
    <property type="entry name" value="RNA_pol_sigma70_r4_t2"/>
</dbReference>
<comment type="caution">
    <text evidence="8">The sequence shown here is derived from an EMBL/GenBank/DDBJ whole genome shotgun (WGS) entry which is preliminary data.</text>
</comment>
<feature type="domain" description="RNA polymerase sigma-70 region 2" evidence="6">
    <location>
        <begin position="22"/>
        <end position="90"/>
    </location>
</feature>
<dbReference type="Pfam" id="PF08281">
    <property type="entry name" value="Sigma70_r4_2"/>
    <property type="match status" value="1"/>
</dbReference>
<keyword evidence="5" id="KW-0804">Transcription</keyword>
<dbReference type="Gene3D" id="1.10.10.10">
    <property type="entry name" value="Winged helix-like DNA-binding domain superfamily/Winged helix DNA-binding domain"/>
    <property type="match status" value="1"/>
</dbReference>
<comment type="similarity">
    <text evidence="1">Belongs to the sigma-70 factor family. ECF subfamily.</text>
</comment>
<dbReference type="InterPro" id="IPR013324">
    <property type="entry name" value="RNA_pol_sigma_r3/r4-like"/>
</dbReference>
<dbReference type="Pfam" id="PF04542">
    <property type="entry name" value="Sigma70_r2"/>
    <property type="match status" value="1"/>
</dbReference>
<evidence type="ECO:0000313" key="8">
    <source>
        <dbReference type="EMBL" id="MBC5721472.1"/>
    </source>
</evidence>
<dbReference type="AlphaFoldDB" id="A0A8J6J7P4"/>
<evidence type="ECO:0000256" key="4">
    <source>
        <dbReference type="ARBA" id="ARBA00023125"/>
    </source>
</evidence>
<dbReference type="PANTHER" id="PTHR43133">
    <property type="entry name" value="RNA POLYMERASE ECF-TYPE SIGMA FACTO"/>
    <property type="match status" value="1"/>
</dbReference>
<keyword evidence="2" id="KW-0805">Transcription regulation</keyword>
<dbReference type="EMBL" id="JACOPO010000001">
    <property type="protein sequence ID" value="MBC5721472.1"/>
    <property type="molecule type" value="Genomic_DNA"/>
</dbReference>
<evidence type="ECO:0000313" key="9">
    <source>
        <dbReference type="Proteomes" id="UP000628736"/>
    </source>
</evidence>
<accession>A0A8J6J7P4</accession>
<evidence type="ECO:0000256" key="3">
    <source>
        <dbReference type="ARBA" id="ARBA00023082"/>
    </source>
</evidence>
<dbReference type="GO" id="GO:0006352">
    <property type="term" value="P:DNA-templated transcription initiation"/>
    <property type="evidence" value="ECO:0007669"/>
    <property type="project" value="InterPro"/>
</dbReference>
<dbReference type="InterPro" id="IPR036388">
    <property type="entry name" value="WH-like_DNA-bd_sf"/>
</dbReference>
<evidence type="ECO:0000259" key="6">
    <source>
        <dbReference type="Pfam" id="PF04542"/>
    </source>
</evidence>
<protein>
    <submittedName>
        <fullName evidence="8">Sigma-70 family RNA polymerase sigma factor</fullName>
    </submittedName>
</protein>
<evidence type="ECO:0000256" key="2">
    <source>
        <dbReference type="ARBA" id="ARBA00023015"/>
    </source>
</evidence>
<dbReference type="NCBIfam" id="TIGR02937">
    <property type="entry name" value="sigma70-ECF"/>
    <property type="match status" value="1"/>
</dbReference>
<dbReference type="InterPro" id="IPR007627">
    <property type="entry name" value="RNA_pol_sigma70_r2"/>
</dbReference>
<sequence length="186" mass="21235">MDETGLVLALAQGDRAALEDTIRRYTHYVAAVAARALAPEPLREDLEEVVSDTFLALWRSRESLDPVRSLRPWLAVTARNLAIDRVRRRRETDAIPDHLPDSRPGPEELAERNQLHSQLRRLVDGMEEPDRTLFRRYYFEEEPLHQVAKELGLNQATARTRLARGRHKLREALCGKGGTPCVQSHS</sequence>
<feature type="domain" description="RNA polymerase sigma factor 70 region 4 type 2" evidence="7">
    <location>
        <begin position="118"/>
        <end position="169"/>
    </location>
</feature>
<dbReference type="Proteomes" id="UP000628736">
    <property type="component" value="Unassembled WGS sequence"/>
</dbReference>
<name>A0A8J6J7P4_9FIRM</name>
<dbReference type="InterPro" id="IPR039425">
    <property type="entry name" value="RNA_pol_sigma-70-like"/>
</dbReference>
<dbReference type="SUPFAM" id="SSF88659">
    <property type="entry name" value="Sigma3 and sigma4 domains of RNA polymerase sigma factors"/>
    <property type="match status" value="1"/>
</dbReference>
<keyword evidence="3" id="KW-0731">Sigma factor</keyword>